<dbReference type="EMBL" id="FUHU01000028">
    <property type="protein sequence ID" value="SJM60304.1"/>
    <property type="molecule type" value="Genomic_DNA"/>
</dbReference>
<dbReference type="Proteomes" id="UP000195787">
    <property type="component" value="Unassembled WGS sequence"/>
</dbReference>
<dbReference type="AlphaFoldDB" id="A0A1R4FWI1"/>
<keyword evidence="1" id="KW-0378">Hydrolase</keyword>
<dbReference type="SUPFAM" id="SSF53254">
    <property type="entry name" value="Phosphoglycerate mutase-like"/>
    <property type="match status" value="1"/>
</dbReference>
<dbReference type="GO" id="GO:0016787">
    <property type="term" value="F:hydrolase activity"/>
    <property type="evidence" value="ECO:0007669"/>
    <property type="project" value="UniProtKB-KW"/>
</dbReference>
<gene>
    <name evidence="2" type="ORF">CZ674_07115</name>
</gene>
<dbReference type="InterPro" id="IPR013078">
    <property type="entry name" value="His_Pase_superF_clade-1"/>
</dbReference>
<sequence length="158" mass="17272">MPFSNAFHSPLERASETARVMGGVMPDVAFEPHSLLMDCIPTGPESDPPAAYKSFFSGVTDAEAEAGRAQMADAVNRWIRSKTSDSNELLVTHNFVIAWFVRHVLDAPDWKWMGLNTANGGLTIIRLRSGRPAQLVAYNDLGHIAPEDRTGLSVPHTV</sequence>
<keyword evidence="3" id="KW-1185">Reference proteome</keyword>
<evidence type="ECO:0000256" key="1">
    <source>
        <dbReference type="ARBA" id="ARBA00022801"/>
    </source>
</evidence>
<dbReference type="PANTHER" id="PTHR20935:SF0">
    <property type="entry name" value="SERINE_THREONINE-PROTEIN PHOSPHATASE PGAM5, MITOCHONDRIAL"/>
    <property type="match status" value="1"/>
</dbReference>
<protein>
    <submittedName>
        <fullName evidence="2">Putative phosphoglycerate mutase</fullName>
    </submittedName>
</protein>
<evidence type="ECO:0000313" key="3">
    <source>
        <dbReference type="Proteomes" id="UP000195787"/>
    </source>
</evidence>
<evidence type="ECO:0000313" key="2">
    <source>
        <dbReference type="EMBL" id="SJM60304.1"/>
    </source>
</evidence>
<dbReference type="InterPro" id="IPR051021">
    <property type="entry name" value="Mito_Ser/Thr_phosphatase"/>
</dbReference>
<dbReference type="Gene3D" id="3.40.50.1240">
    <property type="entry name" value="Phosphoglycerate mutase-like"/>
    <property type="match status" value="1"/>
</dbReference>
<dbReference type="InterPro" id="IPR029033">
    <property type="entry name" value="His_PPase_superfam"/>
</dbReference>
<organism evidence="2 3">
    <name type="scientific">Agrococcus casei LMG 22410</name>
    <dbReference type="NCBI Taxonomy" id="1255656"/>
    <lineage>
        <taxon>Bacteria</taxon>
        <taxon>Bacillati</taxon>
        <taxon>Actinomycetota</taxon>
        <taxon>Actinomycetes</taxon>
        <taxon>Micrococcales</taxon>
        <taxon>Microbacteriaceae</taxon>
        <taxon>Agrococcus</taxon>
    </lineage>
</organism>
<proteinExistence type="predicted"/>
<name>A0A1R4FWI1_9MICO</name>
<dbReference type="Pfam" id="PF00300">
    <property type="entry name" value="His_Phos_1"/>
    <property type="match status" value="1"/>
</dbReference>
<dbReference type="PANTHER" id="PTHR20935">
    <property type="entry name" value="PHOSPHOGLYCERATE MUTASE-RELATED"/>
    <property type="match status" value="1"/>
</dbReference>
<reference evidence="2 3" key="1">
    <citation type="submission" date="2017-02" db="EMBL/GenBank/DDBJ databases">
        <authorList>
            <person name="Peterson S.W."/>
        </authorList>
    </citation>
    <scope>NUCLEOTIDE SEQUENCE [LARGE SCALE GENOMIC DNA]</scope>
    <source>
        <strain evidence="2 3">LMG 22410</strain>
    </source>
</reference>
<accession>A0A1R4FWI1</accession>